<sequence length="320" mass="33531">MTYQRVQRGENVARHMRADVWNDILSATERVRGMGVNGKSGVISSGASGGVVVPVVNSGADIAAGQAVGLGDALFPAGSFDDELSLQGAVAFVAAPPADVWGVAMTAIPSGESGLVTLTGLARAQITIHSADDDYADVVSGSLESVNAGPARILWRQGVGADKWAVLLLSDSAGARRGMFQIMQAGMTTPAEPAEGDNPQPPARLFKVVDGNFPDDEFCGVCHVNNQPFTVARSEFTLPAATCYIYIKFTAPVEASEEGADDTPATCEISVQSATQTTTPAVVWYLLGRVRVEGEAATIAQDHEPGNAYIDWFGPCLEKD</sequence>
<dbReference type="Proteomes" id="UP001238163">
    <property type="component" value="Unassembled WGS sequence"/>
</dbReference>
<dbReference type="RefSeq" id="WP_307263185.1">
    <property type="nucleotide sequence ID" value="NZ_JAUSVL010000001.1"/>
</dbReference>
<gene>
    <name evidence="1" type="ORF">J3R75_003119</name>
</gene>
<organism evidence="1 2">
    <name type="scientific">Oligosphaera ethanolica</name>
    <dbReference type="NCBI Taxonomy" id="760260"/>
    <lineage>
        <taxon>Bacteria</taxon>
        <taxon>Pseudomonadati</taxon>
        <taxon>Lentisphaerota</taxon>
        <taxon>Oligosphaeria</taxon>
        <taxon>Oligosphaerales</taxon>
        <taxon>Oligosphaeraceae</taxon>
        <taxon>Oligosphaera</taxon>
    </lineage>
</organism>
<comment type="caution">
    <text evidence="1">The sequence shown here is derived from an EMBL/GenBank/DDBJ whole genome shotgun (WGS) entry which is preliminary data.</text>
</comment>
<name>A0AAE4AR27_9BACT</name>
<proteinExistence type="predicted"/>
<reference evidence="1" key="1">
    <citation type="submission" date="2023-07" db="EMBL/GenBank/DDBJ databases">
        <title>Genomic Encyclopedia of Type Strains, Phase IV (KMG-IV): sequencing the most valuable type-strain genomes for metagenomic binning, comparative biology and taxonomic classification.</title>
        <authorList>
            <person name="Goeker M."/>
        </authorList>
    </citation>
    <scope>NUCLEOTIDE SEQUENCE</scope>
    <source>
        <strain evidence="1">DSM 24202</strain>
    </source>
</reference>
<protein>
    <submittedName>
        <fullName evidence="1">Uncharacterized protein</fullName>
    </submittedName>
</protein>
<dbReference type="AlphaFoldDB" id="A0AAE4AR27"/>
<evidence type="ECO:0000313" key="1">
    <source>
        <dbReference type="EMBL" id="MDQ0291012.1"/>
    </source>
</evidence>
<keyword evidence="2" id="KW-1185">Reference proteome</keyword>
<accession>A0AAE4AR27</accession>
<dbReference type="EMBL" id="JAUSVL010000001">
    <property type="protein sequence ID" value="MDQ0291012.1"/>
    <property type="molecule type" value="Genomic_DNA"/>
</dbReference>
<evidence type="ECO:0000313" key="2">
    <source>
        <dbReference type="Proteomes" id="UP001238163"/>
    </source>
</evidence>